<dbReference type="EMBL" id="PIUM01000031">
    <property type="protein sequence ID" value="PKU22492.1"/>
    <property type="molecule type" value="Genomic_DNA"/>
</dbReference>
<keyword evidence="2" id="KW-1185">Reference proteome</keyword>
<accession>A0A2N3PQ18</accession>
<organism evidence="1 2">
    <name type="scientific">Telmatospirillum siberiense</name>
    <dbReference type="NCBI Taxonomy" id="382514"/>
    <lineage>
        <taxon>Bacteria</taxon>
        <taxon>Pseudomonadati</taxon>
        <taxon>Pseudomonadota</taxon>
        <taxon>Alphaproteobacteria</taxon>
        <taxon>Rhodospirillales</taxon>
        <taxon>Rhodospirillaceae</taxon>
        <taxon>Telmatospirillum</taxon>
    </lineage>
</organism>
<sequence length="70" mass="7439">MFVFNSVYPMQFHPDSSDTIMIFLIRAPLVGLVPSGRHWTSGANAPVGIRRQSMAGPALAGGGRGESHDA</sequence>
<name>A0A2N3PQ18_9PROT</name>
<comment type="caution">
    <text evidence="1">The sequence shown here is derived from an EMBL/GenBank/DDBJ whole genome shotgun (WGS) entry which is preliminary data.</text>
</comment>
<dbReference type="Proteomes" id="UP000233293">
    <property type="component" value="Unassembled WGS sequence"/>
</dbReference>
<evidence type="ECO:0000313" key="1">
    <source>
        <dbReference type="EMBL" id="PKU22492.1"/>
    </source>
</evidence>
<gene>
    <name evidence="1" type="ORF">CWS72_21435</name>
</gene>
<evidence type="ECO:0000313" key="2">
    <source>
        <dbReference type="Proteomes" id="UP000233293"/>
    </source>
</evidence>
<protein>
    <submittedName>
        <fullName evidence="1">Uncharacterized protein</fullName>
    </submittedName>
</protein>
<dbReference type="AlphaFoldDB" id="A0A2N3PQ18"/>
<reference evidence="2" key="1">
    <citation type="submission" date="2017-12" db="EMBL/GenBank/DDBJ databases">
        <title>Draft genome sequence of Telmatospirillum siberiense 26-4b1T, an acidotolerant peatland alphaproteobacterium potentially involved in sulfur cycling.</title>
        <authorList>
            <person name="Hausmann B."/>
            <person name="Pjevac P."/>
            <person name="Schreck K."/>
            <person name="Herbold C.W."/>
            <person name="Daims H."/>
            <person name="Wagner M."/>
            <person name="Pester M."/>
            <person name="Loy A."/>
        </authorList>
    </citation>
    <scope>NUCLEOTIDE SEQUENCE [LARGE SCALE GENOMIC DNA]</scope>
    <source>
        <strain evidence="2">26-4b1</strain>
    </source>
</reference>
<proteinExistence type="predicted"/>